<dbReference type="Pfam" id="PF04116">
    <property type="entry name" value="FA_hydroxylase"/>
    <property type="match status" value="1"/>
</dbReference>
<evidence type="ECO:0000256" key="9">
    <source>
        <dbReference type="ARBA" id="ARBA00022989"/>
    </source>
</evidence>
<reference evidence="16" key="1">
    <citation type="submission" date="2023-07" db="EMBL/GenBank/DDBJ databases">
        <title>Genomic Encyclopedia of Type Strains, Phase IV (KMG-IV): sequencing the most valuable type-strain genomes for metagenomic binning, comparative biology and taxonomic classification.</title>
        <authorList>
            <person name="Goeker M."/>
        </authorList>
    </citation>
    <scope>NUCLEOTIDE SEQUENCE</scope>
    <source>
        <strain evidence="16">DSM 26174</strain>
    </source>
</reference>
<dbReference type="InterPro" id="IPR014430">
    <property type="entry name" value="Scs7"/>
</dbReference>
<dbReference type="RefSeq" id="WP_309939448.1">
    <property type="nucleotide sequence ID" value="NZ_AP025305.1"/>
</dbReference>
<dbReference type="PANTHER" id="PTHR12863:SF1">
    <property type="entry name" value="FATTY ACID 2-HYDROXYLASE"/>
    <property type="match status" value="1"/>
</dbReference>
<evidence type="ECO:0000313" key="16">
    <source>
        <dbReference type="EMBL" id="MDR6239702.1"/>
    </source>
</evidence>
<keyword evidence="4 14" id="KW-0812">Transmembrane</keyword>
<evidence type="ECO:0000256" key="3">
    <source>
        <dbReference type="ARBA" id="ARBA00022516"/>
    </source>
</evidence>
<keyword evidence="9 14" id="KW-1133">Transmembrane helix</keyword>
<comment type="subcellular location">
    <subcellularLocation>
        <location evidence="2">Endoplasmic reticulum membrane</location>
        <topology evidence="2">Multi-pass membrane protein</topology>
    </subcellularLocation>
</comment>
<keyword evidence="3" id="KW-0444">Lipid biosynthesis</keyword>
<dbReference type="PANTHER" id="PTHR12863">
    <property type="entry name" value="FATTY ACID HYDROXYLASE"/>
    <property type="match status" value="1"/>
</dbReference>
<organism evidence="16 17">
    <name type="scientific">Aureibacter tunicatorum</name>
    <dbReference type="NCBI Taxonomy" id="866807"/>
    <lineage>
        <taxon>Bacteria</taxon>
        <taxon>Pseudomonadati</taxon>
        <taxon>Bacteroidota</taxon>
        <taxon>Cytophagia</taxon>
        <taxon>Cytophagales</taxon>
        <taxon>Persicobacteraceae</taxon>
        <taxon>Aureibacter</taxon>
    </lineage>
</organism>
<feature type="transmembrane region" description="Helical" evidence="14">
    <location>
        <begin position="56"/>
        <end position="79"/>
    </location>
</feature>
<comment type="cofactor">
    <cofactor evidence="1">
        <name>Zn(2+)</name>
        <dbReference type="ChEBI" id="CHEBI:29105"/>
    </cofactor>
</comment>
<evidence type="ECO:0000256" key="2">
    <source>
        <dbReference type="ARBA" id="ARBA00004477"/>
    </source>
</evidence>
<evidence type="ECO:0000256" key="13">
    <source>
        <dbReference type="ARBA" id="ARBA00023160"/>
    </source>
</evidence>
<dbReference type="GO" id="GO:0006633">
    <property type="term" value="P:fatty acid biosynthetic process"/>
    <property type="evidence" value="ECO:0007669"/>
    <property type="project" value="UniProtKB-KW"/>
</dbReference>
<sequence length="211" mass="24483">MSSTNQSFKPNNTGTKKLFDNPILEKLTHTHISVPIALLLAYAAGLIIWSTSRTSISSSLITSIYFIGLLFFTFAEYTLHRYVYHMKPSSDTKKKIQYTFHGVHHEYPKDKSRLAMPPILSLTISTVLLGFFHLIMGEYSFSFLAGFLTGYALYLFMHYILHAYPPPKNFFKKLWIYHSIHHYKDETIYYGVSSPLWDFVFGTIEKRKKEA</sequence>
<feature type="domain" description="Fatty acid hydroxylase" evidence="15">
    <location>
        <begin position="66"/>
        <end position="203"/>
    </location>
</feature>
<dbReference type="InterPro" id="IPR006694">
    <property type="entry name" value="Fatty_acid_hydroxylase"/>
</dbReference>
<gene>
    <name evidence="16" type="ORF">HNQ88_002750</name>
</gene>
<feature type="transmembrane region" description="Helical" evidence="14">
    <location>
        <begin position="114"/>
        <end position="135"/>
    </location>
</feature>
<comment type="caution">
    <text evidence="16">The sequence shown here is derived from an EMBL/GenBank/DDBJ whole genome shotgun (WGS) entry which is preliminary data.</text>
</comment>
<evidence type="ECO:0000256" key="10">
    <source>
        <dbReference type="ARBA" id="ARBA00023002"/>
    </source>
</evidence>
<evidence type="ECO:0000256" key="5">
    <source>
        <dbReference type="ARBA" id="ARBA00022723"/>
    </source>
</evidence>
<evidence type="ECO:0000256" key="1">
    <source>
        <dbReference type="ARBA" id="ARBA00001947"/>
    </source>
</evidence>
<dbReference type="GO" id="GO:0080132">
    <property type="term" value="F:fatty acid 2-hydroxylase activity"/>
    <property type="evidence" value="ECO:0007669"/>
    <property type="project" value="InterPro"/>
</dbReference>
<dbReference type="GO" id="GO:0016020">
    <property type="term" value="C:membrane"/>
    <property type="evidence" value="ECO:0007669"/>
    <property type="project" value="InterPro"/>
</dbReference>
<evidence type="ECO:0000256" key="6">
    <source>
        <dbReference type="ARBA" id="ARBA00022824"/>
    </source>
</evidence>
<keyword evidence="13" id="KW-0275">Fatty acid biosynthesis</keyword>
<accession>A0AAE3XMK0</accession>
<evidence type="ECO:0000256" key="11">
    <source>
        <dbReference type="ARBA" id="ARBA00023098"/>
    </source>
</evidence>
<dbReference type="GO" id="GO:0005506">
    <property type="term" value="F:iron ion binding"/>
    <property type="evidence" value="ECO:0007669"/>
    <property type="project" value="InterPro"/>
</dbReference>
<feature type="transmembrane region" description="Helical" evidence="14">
    <location>
        <begin position="141"/>
        <end position="164"/>
    </location>
</feature>
<protein>
    <submittedName>
        <fullName evidence="16">Sterol desaturase/sphingolipid hydroxylase (Fatty acid hydroxylase superfamily)</fullName>
    </submittedName>
</protein>
<proteinExistence type="predicted"/>
<evidence type="ECO:0000313" key="17">
    <source>
        <dbReference type="Proteomes" id="UP001185092"/>
    </source>
</evidence>
<keyword evidence="5" id="KW-0479">Metal-binding</keyword>
<keyword evidence="7" id="KW-0276">Fatty acid metabolism</keyword>
<keyword evidence="12 14" id="KW-0472">Membrane</keyword>
<evidence type="ECO:0000256" key="7">
    <source>
        <dbReference type="ARBA" id="ARBA00022832"/>
    </source>
</evidence>
<dbReference type="Proteomes" id="UP001185092">
    <property type="component" value="Unassembled WGS sequence"/>
</dbReference>
<evidence type="ECO:0000256" key="12">
    <source>
        <dbReference type="ARBA" id="ARBA00023136"/>
    </source>
</evidence>
<keyword evidence="17" id="KW-1185">Reference proteome</keyword>
<keyword evidence="8" id="KW-0862">Zinc</keyword>
<dbReference type="AlphaFoldDB" id="A0AAE3XMK0"/>
<evidence type="ECO:0000256" key="14">
    <source>
        <dbReference type="SAM" id="Phobius"/>
    </source>
</evidence>
<evidence type="ECO:0000259" key="15">
    <source>
        <dbReference type="Pfam" id="PF04116"/>
    </source>
</evidence>
<evidence type="ECO:0000256" key="8">
    <source>
        <dbReference type="ARBA" id="ARBA00022833"/>
    </source>
</evidence>
<feature type="transmembrane region" description="Helical" evidence="14">
    <location>
        <begin position="32"/>
        <end position="50"/>
    </location>
</feature>
<keyword evidence="10" id="KW-0560">Oxidoreductase</keyword>
<evidence type="ECO:0000256" key="4">
    <source>
        <dbReference type="ARBA" id="ARBA00022692"/>
    </source>
</evidence>
<keyword evidence="6" id="KW-0256">Endoplasmic reticulum</keyword>
<keyword evidence="11" id="KW-0443">Lipid metabolism</keyword>
<dbReference type="EMBL" id="JAVDQD010000003">
    <property type="protein sequence ID" value="MDR6239702.1"/>
    <property type="molecule type" value="Genomic_DNA"/>
</dbReference>
<name>A0AAE3XMK0_9BACT</name>